<evidence type="ECO:0000313" key="4">
    <source>
        <dbReference type="Proteomes" id="UP000663400"/>
    </source>
</evidence>
<feature type="chain" id="PRO_5045304806" description="Acid-shock protein" evidence="2">
    <location>
        <begin position="22"/>
        <end position="61"/>
    </location>
</feature>
<dbReference type="Proteomes" id="UP000663400">
    <property type="component" value="Chromosome"/>
</dbReference>
<evidence type="ECO:0000256" key="2">
    <source>
        <dbReference type="SAM" id="SignalP"/>
    </source>
</evidence>
<reference evidence="3 4" key="1">
    <citation type="submission" date="2021-02" db="EMBL/GenBank/DDBJ databases">
        <title>Lysobacter arenosi sp. nov., isolated from soil of gangwondo yeongwol, south Korea.</title>
        <authorList>
            <person name="Kim K.R."/>
            <person name="Kim K.H."/>
            <person name="Jeon C.O."/>
        </authorList>
    </citation>
    <scope>NUCLEOTIDE SEQUENCE [LARGE SCALE GENOMIC DNA]</scope>
    <source>
        <strain evidence="3 4">R7</strain>
    </source>
</reference>
<dbReference type="RefSeq" id="WP_200606953.1">
    <property type="nucleotide sequence ID" value="NZ_CP071517.1"/>
</dbReference>
<evidence type="ECO:0000313" key="3">
    <source>
        <dbReference type="EMBL" id="QSX73680.1"/>
    </source>
</evidence>
<feature type="signal peptide" evidence="2">
    <location>
        <begin position="1"/>
        <end position="21"/>
    </location>
</feature>
<sequence length="61" mass="6164">MNIRKPLIALALTALAGSALAATPATTPAAPAKTSVSKHKHAKADSKIDKNAQKASDGKKS</sequence>
<feature type="region of interest" description="Disordered" evidence="1">
    <location>
        <begin position="23"/>
        <end position="61"/>
    </location>
</feature>
<evidence type="ECO:0008006" key="5">
    <source>
        <dbReference type="Google" id="ProtNLM"/>
    </source>
</evidence>
<protein>
    <recommendedName>
        <fullName evidence="5">Acid-shock protein</fullName>
    </recommendedName>
</protein>
<name>A0ABX7R6R9_9GAMM</name>
<organism evidence="3 4">
    <name type="scientific">Lysobacter arenosi</name>
    <dbReference type="NCBI Taxonomy" id="2795387"/>
    <lineage>
        <taxon>Bacteria</taxon>
        <taxon>Pseudomonadati</taxon>
        <taxon>Pseudomonadota</taxon>
        <taxon>Gammaproteobacteria</taxon>
        <taxon>Lysobacterales</taxon>
        <taxon>Lysobacteraceae</taxon>
        <taxon>Lysobacter</taxon>
    </lineage>
</organism>
<evidence type="ECO:0000256" key="1">
    <source>
        <dbReference type="SAM" id="MobiDB-lite"/>
    </source>
</evidence>
<feature type="compositionally biased region" description="Basic and acidic residues" evidence="1">
    <location>
        <begin position="43"/>
        <end position="61"/>
    </location>
</feature>
<keyword evidence="4" id="KW-1185">Reference proteome</keyword>
<feature type="compositionally biased region" description="Low complexity" evidence="1">
    <location>
        <begin position="23"/>
        <end position="32"/>
    </location>
</feature>
<gene>
    <name evidence="3" type="ORF">HIV01_010545</name>
</gene>
<dbReference type="EMBL" id="CP071517">
    <property type="protein sequence ID" value="QSX73680.1"/>
    <property type="molecule type" value="Genomic_DNA"/>
</dbReference>
<keyword evidence="2" id="KW-0732">Signal</keyword>
<proteinExistence type="predicted"/>
<accession>A0ABX7R6R9</accession>